<dbReference type="SUPFAM" id="SSF140490">
    <property type="entry name" value="Nqo1C-terminal domain-like"/>
    <property type="match status" value="1"/>
</dbReference>
<evidence type="ECO:0000256" key="3">
    <source>
        <dbReference type="ARBA" id="ARBA00007523"/>
    </source>
</evidence>
<dbReference type="InterPro" id="IPR019554">
    <property type="entry name" value="Soluble_ligand-bd"/>
</dbReference>
<comment type="cofactor">
    <cofactor evidence="2">
        <name>[4Fe-4S] cluster</name>
        <dbReference type="ChEBI" id="CHEBI:49883"/>
    </cofactor>
</comment>
<proteinExistence type="inferred from homology"/>
<dbReference type="EMBL" id="JPPY01000174">
    <property type="protein sequence ID" value="KND29456.1"/>
    <property type="molecule type" value="Genomic_DNA"/>
</dbReference>
<feature type="region of interest" description="Disordered" evidence="10">
    <location>
        <begin position="518"/>
        <end position="541"/>
    </location>
</feature>
<evidence type="ECO:0000256" key="10">
    <source>
        <dbReference type="SAM" id="MobiDB-lite"/>
    </source>
</evidence>
<dbReference type="InterPro" id="IPR050837">
    <property type="entry name" value="ComplexI_51kDa_subunit"/>
</dbReference>
<dbReference type="GO" id="GO:0003954">
    <property type="term" value="F:NADH dehydrogenase activity"/>
    <property type="evidence" value="ECO:0007669"/>
    <property type="project" value="TreeGrafter"/>
</dbReference>
<dbReference type="GO" id="GO:0051539">
    <property type="term" value="F:4 iron, 4 sulfur cluster binding"/>
    <property type="evidence" value="ECO:0007669"/>
    <property type="project" value="UniProtKB-KW"/>
</dbReference>
<dbReference type="GO" id="GO:0046872">
    <property type="term" value="F:metal ion binding"/>
    <property type="evidence" value="ECO:0007669"/>
    <property type="project" value="UniProtKB-KW"/>
</dbReference>
<dbReference type="SUPFAM" id="SSF142984">
    <property type="entry name" value="Nqo1 middle domain-like"/>
    <property type="match status" value="1"/>
</dbReference>
<keyword evidence="7" id="KW-0479">Metal-binding</keyword>
<gene>
    <name evidence="12" type="ORF">IQ63_31360</name>
</gene>
<dbReference type="Pfam" id="PF10589">
    <property type="entry name" value="NADH_4Fe-4S"/>
    <property type="match status" value="1"/>
</dbReference>
<dbReference type="OrthoDB" id="3396880at2"/>
<dbReference type="GO" id="GO:0045333">
    <property type="term" value="P:cellular respiration"/>
    <property type="evidence" value="ECO:0007669"/>
    <property type="project" value="TreeGrafter"/>
</dbReference>
<evidence type="ECO:0000256" key="7">
    <source>
        <dbReference type="ARBA" id="ARBA00022723"/>
    </source>
</evidence>
<keyword evidence="5" id="KW-0285">Flavoprotein</keyword>
<reference evidence="13" key="1">
    <citation type="submission" date="2014-07" db="EMBL/GenBank/DDBJ databases">
        <title>Genome sequencing of plant-pathogenic Streptomyces species.</title>
        <authorList>
            <person name="Harrison J."/>
            <person name="Sapp M."/>
            <person name="Thwaites R."/>
            <person name="Studholme D.J."/>
        </authorList>
    </citation>
    <scope>NUCLEOTIDE SEQUENCE [LARGE SCALE GENOMIC DNA]</scope>
    <source>
        <strain evidence="13">NCPPB 4445</strain>
    </source>
</reference>
<evidence type="ECO:0000256" key="6">
    <source>
        <dbReference type="ARBA" id="ARBA00022643"/>
    </source>
</evidence>
<evidence type="ECO:0000256" key="5">
    <source>
        <dbReference type="ARBA" id="ARBA00022630"/>
    </source>
</evidence>
<dbReference type="FunFam" id="1.20.1440.230:FF:000001">
    <property type="entry name" value="Mitochondrial NADH dehydrogenase flavoprotein 1"/>
    <property type="match status" value="1"/>
</dbReference>
<dbReference type="Pfam" id="PF10531">
    <property type="entry name" value="SLBB"/>
    <property type="match status" value="1"/>
</dbReference>
<dbReference type="Gene3D" id="3.40.50.11540">
    <property type="entry name" value="NADH-ubiquinone oxidoreductase 51kDa subunit"/>
    <property type="match status" value="1"/>
</dbReference>
<comment type="cofactor">
    <cofactor evidence="1">
        <name>FMN</name>
        <dbReference type="ChEBI" id="CHEBI:58210"/>
    </cofactor>
</comment>
<keyword evidence="9" id="KW-0411">Iron-sulfur</keyword>
<evidence type="ECO:0000313" key="13">
    <source>
        <dbReference type="Proteomes" id="UP000037151"/>
    </source>
</evidence>
<dbReference type="FunFam" id="3.10.20.600:FF:000004">
    <property type="entry name" value="Putative oxidoreductase"/>
    <property type="match status" value="1"/>
</dbReference>
<evidence type="ECO:0000259" key="11">
    <source>
        <dbReference type="SMART" id="SM00928"/>
    </source>
</evidence>
<dbReference type="Pfam" id="PF01512">
    <property type="entry name" value="Complex1_51K"/>
    <property type="match status" value="1"/>
</dbReference>
<dbReference type="InterPro" id="IPR037207">
    <property type="entry name" value="Nuop51_4Fe4S-bd_sf"/>
</dbReference>
<protein>
    <submittedName>
        <fullName evidence="12">Oxidoreductase</fullName>
    </submittedName>
</protein>
<dbReference type="FunFam" id="3.30.70.20:FF:000030">
    <property type="entry name" value="Putative oxidoreductase"/>
    <property type="match status" value="1"/>
</dbReference>
<dbReference type="PANTHER" id="PTHR11780:SF10">
    <property type="entry name" value="NADH DEHYDROGENASE [UBIQUINONE] FLAVOPROTEIN 1, MITOCHONDRIAL"/>
    <property type="match status" value="1"/>
</dbReference>
<name>A0A0L0JV52_9ACTN</name>
<keyword evidence="4" id="KW-0004">4Fe-4S</keyword>
<dbReference type="RefSeq" id="WP_050373594.1">
    <property type="nucleotide sequence ID" value="NZ_KQ257829.1"/>
</dbReference>
<dbReference type="SUPFAM" id="SSF142019">
    <property type="entry name" value="Nqo1 FMN-binding domain-like"/>
    <property type="match status" value="1"/>
</dbReference>
<comment type="caution">
    <text evidence="12">The sequence shown here is derived from an EMBL/GenBank/DDBJ whole genome shotgun (WGS) entry which is preliminary data.</text>
</comment>
<comment type="similarity">
    <text evidence="3">Belongs to the complex I 51 kDa subunit family.</text>
</comment>
<accession>A0A0L0JV52</accession>
<evidence type="ECO:0000313" key="12">
    <source>
        <dbReference type="EMBL" id="KND29456.1"/>
    </source>
</evidence>
<dbReference type="PATRIC" id="fig|42234.21.peg.6460"/>
<evidence type="ECO:0000256" key="1">
    <source>
        <dbReference type="ARBA" id="ARBA00001917"/>
    </source>
</evidence>
<keyword evidence="8" id="KW-0408">Iron</keyword>
<dbReference type="FunFam" id="3.40.50.11540:FF:000002">
    <property type="entry name" value="Putative oxidoreductase"/>
    <property type="match status" value="1"/>
</dbReference>
<dbReference type="InterPro" id="IPR011538">
    <property type="entry name" value="Nuo51_FMN-bd"/>
</dbReference>
<sequence>MNEALPDVPEVRVVGLPQLTSGFDLVERLDLPMHLKVHGPLEPIGGEKLAQLAERINLKGRGGAGFPFHKKLRSVADAAIKKGIRPVVVINGSEDEPACRKDTVMINRAPHLILDGALLCAEALGARTLVVGVTRESTQRSMEAALAERGLSDSRRSALRAFVQRNPIRMVTGAAASLVRSIDGGPAIPPGRKTSASQNGVGGAPTLLSNAETFAQLAIAARIGPERYGNTGLYDEPGTVMLTVSGAVARPMVIEVPTGVPLRYVLQLAGAPPVPQGVLTGGYHGKWIDAATVNEAVVSRNSLDAVGGALGAGAILPISQETCPLGESLRVAQWLADESAGQCGPCYLGLPAAARGMEDILNGGGPAALEALKQVARNVKRRGACSHPDGSAMFLESTIKAFTDDLAAHVLGNGCGRPVEGVLPLFEDGHMPAGLTSGAPAEDTSGSRQKIFVDWTLCRGHGLCADILPEVFQLGADGFPTVAQAKVPRYAEAKALRAVRRCPALALRIEEDTRGQAPAKNLPVLSNREGGGGRGRRALGR</sequence>
<dbReference type="Gene3D" id="3.10.20.600">
    <property type="match status" value="1"/>
</dbReference>
<organism evidence="12 13">
    <name type="scientific">Streptomyces acidiscabies</name>
    <dbReference type="NCBI Taxonomy" id="42234"/>
    <lineage>
        <taxon>Bacteria</taxon>
        <taxon>Bacillati</taxon>
        <taxon>Actinomycetota</taxon>
        <taxon>Actinomycetes</taxon>
        <taxon>Kitasatosporales</taxon>
        <taxon>Streptomycetaceae</taxon>
        <taxon>Streptomyces</taxon>
    </lineage>
</organism>
<dbReference type="Proteomes" id="UP000037151">
    <property type="component" value="Unassembled WGS sequence"/>
</dbReference>
<evidence type="ECO:0000256" key="8">
    <source>
        <dbReference type="ARBA" id="ARBA00023004"/>
    </source>
</evidence>
<keyword evidence="6" id="KW-0288">FMN</keyword>
<dbReference type="SUPFAM" id="SSF54862">
    <property type="entry name" value="4Fe-4S ferredoxins"/>
    <property type="match status" value="1"/>
</dbReference>
<dbReference type="InterPro" id="IPR019575">
    <property type="entry name" value="Nuop51_4Fe4S-bd"/>
</dbReference>
<dbReference type="PANTHER" id="PTHR11780">
    <property type="entry name" value="NADH-UBIQUINONE OXIDOREDUCTASE FLAVOPROTEIN 1 NDUFV1"/>
    <property type="match status" value="1"/>
</dbReference>
<dbReference type="Gene3D" id="3.30.70.20">
    <property type="match status" value="1"/>
</dbReference>
<evidence type="ECO:0000256" key="9">
    <source>
        <dbReference type="ARBA" id="ARBA00023014"/>
    </source>
</evidence>
<evidence type="ECO:0000256" key="2">
    <source>
        <dbReference type="ARBA" id="ARBA00001966"/>
    </source>
</evidence>
<feature type="domain" description="NADH-ubiquinone oxidoreductase 51kDa subunit iron-sulphur binding" evidence="11">
    <location>
        <begin position="325"/>
        <end position="369"/>
    </location>
</feature>
<dbReference type="Pfam" id="PF13459">
    <property type="entry name" value="Fer4_15"/>
    <property type="match status" value="1"/>
</dbReference>
<evidence type="ECO:0000256" key="4">
    <source>
        <dbReference type="ARBA" id="ARBA00022485"/>
    </source>
</evidence>
<dbReference type="AlphaFoldDB" id="A0A0L0JV52"/>
<dbReference type="SMART" id="SM00928">
    <property type="entry name" value="NADH_4Fe-4S"/>
    <property type="match status" value="1"/>
</dbReference>
<dbReference type="Gene3D" id="1.20.1440.230">
    <property type="entry name" value="NADH-ubiquinone oxidoreductase 51kDa subunit, iron-sulphur binding domain"/>
    <property type="match status" value="1"/>
</dbReference>
<dbReference type="InterPro" id="IPR037225">
    <property type="entry name" value="Nuo51_FMN-bd_sf"/>
</dbReference>